<comment type="caution">
    <text evidence="2">The sequence shown here is derived from an EMBL/GenBank/DDBJ whole genome shotgun (WGS) entry which is preliminary data.</text>
</comment>
<keyword evidence="3" id="KW-1185">Reference proteome</keyword>
<dbReference type="OrthoDB" id="8565154at2"/>
<gene>
    <name evidence="2" type="primary">mreB</name>
    <name evidence="2" type="ORF">Lrub_1908</name>
</gene>
<feature type="chain" id="PRO_5006916789" evidence="1">
    <location>
        <begin position="18"/>
        <end position="492"/>
    </location>
</feature>
<dbReference type="PATRIC" id="fig|458.5.peg.1990"/>
<dbReference type="AlphaFoldDB" id="A0A0W0XQT4"/>
<evidence type="ECO:0000313" key="3">
    <source>
        <dbReference type="Proteomes" id="UP000054608"/>
    </source>
</evidence>
<dbReference type="EMBL" id="LNYT01000020">
    <property type="protein sequence ID" value="KTD46986.1"/>
    <property type="molecule type" value="Genomic_DNA"/>
</dbReference>
<dbReference type="Proteomes" id="UP000054608">
    <property type="component" value="Unassembled WGS sequence"/>
</dbReference>
<evidence type="ECO:0000313" key="2">
    <source>
        <dbReference type="EMBL" id="KTD46986.1"/>
    </source>
</evidence>
<dbReference type="RefSeq" id="WP_058531909.1">
    <property type="nucleotide sequence ID" value="NZ_CAAAIN010000002.1"/>
</dbReference>
<evidence type="ECO:0000256" key="1">
    <source>
        <dbReference type="SAM" id="SignalP"/>
    </source>
</evidence>
<organism evidence="2 3">
    <name type="scientific">Legionella rubrilucens</name>
    <dbReference type="NCBI Taxonomy" id="458"/>
    <lineage>
        <taxon>Bacteria</taxon>
        <taxon>Pseudomonadati</taxon>
        <taxon>Pseudomonadota</taxon>
        <taxon>Gammaproteobacteria</taxon>
        <taxon>Legionellales</taxon>
        <taxon>Legionellaceae</taxon>
        <taxon>Legionella</taxon>
    </lineage>
</organism>
<feature type="signal peptide" evidence="1">
    <location>
        <begin position="1"/>
        <end position="17"/>
    </location>
</feature>
<name>A0A0W0XQT4_9GAMM</name>
<proteinExistence type="predicted"/>
<reference evidence="2 3" key="1">
    <citation type="submission" date="2015-11" db="EMBL/GenBank/DDBJ databases">
        <title>Genomic analysis of 38 Legionella species identifies large and diverse effector repertoires.</title>
        <authorList>
            <person name="Burstein D."/>
            <person name="Amaro F."/>
            <person name="Zusman T."/>
            <person name="Lifshitz Z."/>
            <person name="Cohen O."/>
            <person name="Gilbert J.A."/>
            <person name="Pupko T."/>
            <person name="Shuman H.A."/>
            <person name="Segal G."/>
        </authorList>
    </citation>
    <scope>NUCLEOTIDE SEQUENCE [LARGE SCALE GENOMIC DNA]</scope>
    <source>
        <strain evidence="2 3">WA-270A-C2</strain>
    </source>
</reference>
<protein>
    <submittedName>
        <fullName evidence="2">Rod shape-determining protein MreB</fullName>
    </submittedName>
</protein>
<accession>A0A0W0XQT4</accession>
<sequence>MKKHLLFLLSIVSLSHAHCPIYFKNNTLAIQHDPLFSLVSSSASCPETITAFTSLLRDNGLNQQISLVANRGRNNPAQGSFSFFTSIFGSMRDGTSVGHGDFFIGYFTDQKEGLIHLDQQAETGKLVIEVIAWDNEKALYNFYELRGIEGGQTRWFYRGNSKDAYRDNRFLYRQNPPDQPHFGQRMRCSACHNSGGPILKEINAPHNDWWTVSRPLEFAPNRLDEETTVLLFQVSEASLLANDAKKGMKKLRQSDKMRHFVKHLSLQEQLRPLFCTTEINLESSFKNSRVSIPSAFWLNPLLGQIKSSLTTPRYASLLNQWGMHFPETSLQDADHPWLTPVKGYNDQQAIRQMLLDKIIDKHFVQAVLMIDYQHPVFSKTRCELLTRLPLQNKSGWQDEFIVNLNKAEHLAAGRQLARFLTMKNSNEWQNVIRHYRQSVRQLLRTERGVDASFQQLLWLRQRVFDSEISKNPLGQILEPGFRVIFPQSSKSQ</sequence>
<keyword evidence="1" id="KW-0732">Signal</keyword>